<evidence type="ECO:0000313" key="2">
    <source>
        <dbReference type="Proteomes" id="UP001057402"/>
    </source>
</evidence>
<dbReference type="EMBL" id="CM042883">
    <property type="protein sequence ID" value="KAI4373096.1"/>
    <property type="molecule type" value="Genomic_DNA"/>
</dbReference>
<accession>A0ACB9R1Y0</accession>
<name>A0ACB9R1Y0_9MYRT</name>
<evidence type="ECO:0000313" key="1">
    <source>
        <dbReference type="EMBL" id="KAI4373096.1"/>
    </source>
</evidence>
<gene>
    <name evidence="1" type="ORF">MLD38_011259</name>
</gene>
<sequence length="778" mass="85862">MRTGICMIQKAMTPESAAVLKQSATLARRRGHTQVTPLHVASTMLASPTGLLRTSCLNSHSHPLQCKALELCFNVALNRLPSAASSGPILGGPCLLASHPPALSNALVAAFKRAQAHQRRGSVESQQQPILALKIELEQLVISILDDPSVSRVMREAGFSSSHVKSRVEQTVSIEVSSQEPVRPKNTTVESPRLAGTKPNEEVSSVDAVGSILDSMLGKKRNTVVIGESLASAESMVKAAINKLESKSSSVQVISFPVLSTRNLSRDETEHKLAEIRTIITRSCYIRTAIVLYLGDIEGVSELWMNHIENQRGHCFFSSLENVVMEIKKWCCGLHETKRVSILGVATPDSYKKCEFGQPSLETVWELHPHTVPPSQTLTLSLNLNSVVQPEARTNPKRSGARWTLFGYSGEETDRQSMTSFRTGSEKLPPWLQQYKVEKTLDPFHSQGDVSMKNLRKKWSSFCDAFHNNNNNKPEKLLKFSSTPCSPATSSPSSNFTHAHLTRPRLVKEEVHVDDNGSDGRPELLINPTSSPNSASSSEIMEDPVGYSPAFNELTVENTKILTDALEAKVPWQRDVIPEMVDTILSCRSRKSNEATWIAILGPDSIGKEKFARELGKLVHGSHACFASLTTANIVTESSRKRAREEIVRGRYLRIFGEAVNENPHRVFFLEGFDGSDDEISNAGIRKAIRSGKLTVGDGQSVSLRDAIVVITYRASDARPLPKRLRYEEEGEVREEDNEADSNHDMLDLNVAIEDDDEVEGDVLDLVDGKFVFNIQEV</sequence>
<protein>
    <submittedName>
        <fullName evidence="1">Uncharacterized protein</fullName>
    </submittedName>
</protein>
<proteinExistence type="predicted"/>
<keyword evidence="2" id="KW-1185">Reference proteome</keyword>
<comment type="caution">
    <text evidence="1">The sequence shown here is derived from an EMBL/GenBank/DDBJ whole genome shotgun (WGS) entry which is preliminary data.</text>
</comment>
<organism evidence="1 2">
    <name type="scientific">Melastoma candidum</name>
    <dbReference type="NCBI Taxonomy" id="119954"/>
    <lineage>
        <taxon>Eukaryota</taxon>
        <taxon>Viridiplantae</taxon>
        <taxon>Streptophyta</taxon>
        <taxon>Embryophyta</taxon>
        <taxon>Tracheophyta</taxon>
        <taxon>Spermatophyta</taxon>
        <taxon>Magnoliopsida</taxon>
        <taxon>eudicotyledons</taxon>
        <taxon>Gunneridae</taxon>
        <taxon>Pentapetalae</taxon>
        <taxon>rosids</taxon>
        <taxon>malvids</taxon>
        <taxon>Myrtales</taxon>
        <taxon>Melastomataceae</taxon>
        <taxon>Melastomatoideae</taxon>
        <taxon>Melastomateae</taxon>
        <taxon>Melastoma</taxon>
    </lineage>
</organism>
<dbReference type="Proteomes" id="UP001057402">
    <property type="component" value="Chromosome 4"/>
</dbReference>
<reference evidence="2" key="1">
    <citation type="journal article" date="2023" name="Front. Plant Sci.">
        <title>Chromosomal-level genome assembly of Melastoma candidum provides insights into trichome evolution.</title>
        <authorList>
            <person name="Zhong Y."/>
            <person name="Wu W."/>
            <person name="Sun C."/>
            <person name="Zou P."/>
            <person name="Liu Y."/>
            <person name="Dai S."/>
            <person name="Zhou R."/>
        </authorList>
    </citation>
    <scope>NUCLEOTIDE SEQUENCE [LARGE SCALE GENOMIC DNA]</scope>
</reference>